<dbReference type="GO" id="GO:0010073">
    <property type="term" value="P:meristem maintenance"/>
    <property type="evidence" value="ECO:0007669"/>
    <property type="project" value="InterPro"/>
</dbReference>
<feature type="domain" description="Aminotransferase-like plant mobile" evidence="1">
    <location>
        <begin position="285"/>
        <end position="630"/>
    </location>
</feature>
<accession>A0A8S9LBD4</accession>
<feature type="domain" description="Myb/SANT-like" evidence="2">
    <location>
        <begin position="159"/>
        <end position="252"/>
    </location>
</feature>
<proteinExistence type="predicted"/>
<dbReference type="InterPro" id="IPR024752">
    <property type="entry name" value="Myb/SANT-like_dom"/>
</dbReference>
<name>A0A8S9LBD4_BRACR</name>
<feature type="domain" description="Myb/SANT-like" evidence="2">
    <location>
        <begin position="10"/>
        <end position="104"/>
    </location>
</feature>
<evidence type="ECO:0008006" key="4">
    <source>
        <dbReference type="Google" id="ProtNLM"/>
    </source>
</evidence>
<dbReference type="Pfam" id="PF10536">
    <property type="entry name" value="PMD"/>
    <property type="match status" value="1"/>
</dbReference>
<gene>
    <name evidence="3" type="ORF">F2Q70_00027863</name>
</gene>
<comment type="caution">
    <text evidence="3">The sequence shown here is derived from an EMBL/GenBank/DDBJ whole genome shotgun (WGS) entry which is preliminary data.</text>
</comment>
<evidence type="ECO:0000313" key="3">
    <source>
        <dbReference type="EMBL" id="KAF2603277.1"/>
    </source>
</evidence>
<dbReference type="AlphaFoldDB" id="A0A8S9LBD4"/>
<dbReference type="EMBL" id="QGKY02000094">
    <property type="protein sequence ID" value="KAF2603277.1"/>
    <property type="molecule type" value="Genomic_DNA"/>
</dbReference>
<sequence>MSSKETSKTEWTPVMDQYFISLMLDQIGRGNKTGNAFSKQAWTDMLALFNSRFSGQYGKRVLRHRYNKLSKYHKDMGAILKQDGFSWDETLQMIAADDAVWNSYIKEHPLGRTYRMRSLPSYNDLELIFANQVQGKDDAVPDETNASQPQSSDRTRTFWTPPMDNYLIDLLYDQVNKGNRVGQTFITSAWNEMITSFNTKFESQHGKDVLKNRYKHLRRLYNDIRFLLEQDGFSWDARRDMVVADDSVWYPYIKERGLLRCQEHTSLLHQWKLTDEQTKLVDKAGFGLFRRIGPMTLNNSLISALVERWRRETNTFHLPLGETTITLDEVSLVLGLQIDGDPVVGPKVGDEAAMDMCGRLLGKLPSAANKEVNCSRVKLNWLKRTFSECPEDASSDVVKCHTRAYLLYLIGSTIFATTDGDKVSVKYLPLFEDFDRAGRYAWGAAALACLYRALGNASLKSQSNICGCLTLLQCWSYFHLDIGRPEKSEASFPLALLWKGKGSRSKTDLSEYRRELDDLDPTKICWCPYERYENMIPPHVKAKLSLGRSKTTLVCFEKIELHFPDRCLRQFGKRQPIPQKVKRRDRKNRRLDDLDTSMTAACEEWAERGDHIVDSSGGGNVVDDGAYMEWNKV</sequence>
<protein>
    <recommendedName>
        <fullName evidence="4">Myb/SANT-like domain-containing protein</fullName>
    </recommendedName>
</protein>
<dbReference type="InterPro" id="IPR044824">
    <property type="entry name" value="MAIN-like"/>
</dbReference>
<reference evidence="3" key="1">
    <citation type="submission" date="2019-12" db="EMBL/GenBank/DDBJ databases">
        <title>Genome sequencing and annotation of Brassica cretica.</title>
        <authorList>
            <person name="Studholme D.J."/>
            <person name="Sarris P.F."/>
        </authorList>
    </citation>
    <scope>NUCLEOTIDE SEQUENCE</scope>
    <source>
        <strain evidence="3">PFS-102/07</strain>
        <tissue evidence="3">Leaf</tissue>
    </source>
</reference>
<evidence type="ECO:0000259" key="2">
    <source>
        <dbReference type="Pfam" id="PF12776"/>
    </source>
</evidence>
<organism evidence="3">
    <name type="scientific">Brassica cretica</name>
    <name type="common">Mustard</name>
    <dbReference type="NCBI Taxonomy" id="69181"/>
    <lineage>
        <taxon>Eukaryota</taxon>
        <taxon>Viridiplantae</taxon>
        <taxon>Streptophyta</taxon>
        <taxon>Embryophyta</taxon>
        <taxon>Tracheophyta</taxon>
        <taxon>Spermatophyta</taxon>
        <taxon>Magnoliopsida</taxon>
        <taxon>eudicotyledons</taxon>
        <taxon>Gunneridae</taxon>
        <taxon>Pentapetalae</taxon>
        <taxon>rosids</taxon>
        <taxon>malvids</taxon>
        <taxon>Brassicales</taxon>
        <taxon>Brassicaceae</taxon>
        <taxon>Brassiceae</taxon>
        <taxon>Brassica</taxon>
    </lineage>
</organism>
<dbReference type="PANTHER" id="PTHR46033">
    <property type="entry name" value="PROTEIN MAIN-LIKE 2"/>
    <property type="match status" value="1"/>
</dbReference>
<dbReference type="Pfam" id="PF12776">
    <property type="entry name" value="Myb_DNA-bind_3"/>
    <property type="match status" value="2"/>
</dbReference>
<dbReference type="PANTHER" id="PTHR46033:SF35">
    <property type="entry name" value="PROTEIN MAIN-LIKE 1"/>
    <property type="match status" value="1"/>
</dbReference>
<evidence type="ECO:0000259" key="1">
    <source>
        <dbReference type="Pfam" id="PF10536"/>
    </source>
</evidence>
<dbReference type="InterPro" id="IPR019557">
    <property type="entry name" value="AminoTfrase-like_pln_mobile"/>
</dbReference>